<dbReference type="SUPFAM" id="SSF53335">
    <property type="entry name" value="S-adenosyl-L-methionine-dependent methyltransferases"/>
    <property type="match status" value="1"/>
</dbReference>
<dbReference type="Proteomes" id="UP000500961">
    <property type="component" value="Chromosome"/>
</dbReference>
<dbReference type="PANTHER" id="PTHR40036:SF1">
    <property type="entry name" value="MACROCIN O-METHYLTRANSFERASE"/>
    <property type="match status" value="1"/>
</dbReference>
<dbReference type="RefSeq" id="WP_173075551.1">
    <property type="nucleotide sequence ID" value="NZ_CP041345.1"/>
</dbReference>
<keyword evidence="1" id="KW-0489">Methyltransferase</keyword>
<dbReference type="KEGG" id="ttz:FHG85_10280"/>
<protein>
    <submittedName>
        <fullName evidence="1">Macrocin O-methyltransferase</fullName>
    </submittedName>
</protein>
<reference evidence="1 2" key="1">
    <citation type="submission" date="2019-07" db="EMBL/GenBank/DDBJ databases">
        <title>Thalassofilum flectens gen. nov., sp. nov., a novel moderate thermophilic anaerobe from a shallow sea hot spring in Kunashir Island (Russia), representing a new family in the order Bacteroidales, and proposal of Thalassofilacea fam. nov.</title>
        <authorList>
            <person name="Kochetkova T.V."/>
            <person name="Podosokorskaya O.A."/>
            <person name="Novikov A."/>
            <person name="Elcheninov A.G."/>
            <person name="Toshchakov S.V."/>
            <person name="Kublanov I.V."/>
        </authorList>
    </citation>
    <scope>NUCLEOTIDE SEQUENCE [LARGE SCALE GENOMIC DNA]</scope>
    <source>
        <strain evidence="1 2">38-H</strain>
    </source>
</reference>
<dbReference type="GO" id="GO:0008168">
    <property type="term" value="F:methyltransferase activity"/>
    <property type="evidence" value="ECO:0007669"/>
    <property type="project" value="UniProtKB-KW"/>
</dbReference>
<dbReference type="InterPro" id="IPR008884">
    <property type="entry name" value="TylF_MeTrfase"/>
</dbReference>
<dbReference type="AlphaFoldDB" id="A0A7D3XN12"/>
<evidence type="ECO:0000313" key="1">
    <source>
        <dbReference type="EMBL" id="QKG80636.1"/>
    </source>
</evidence>
<dbReference type="Gene3D" id="3.40.50.150">
    <property type="entry name" value="Vaccinia Virus protein VP39"/>
    <property type="match status" value="1"/>
</dbReference>
<dbReference type="EMBL" id="CP041345">
    <property type="protein sequence ID" value="QKG80636.1"/>
    <property type="molecule type" value="Genomic_DNA"/>
</dbReference>
<keyword evidence="2" id="KW-1185">Reference proteome</keyword>
<name>A0A7D3XN12_9BACT</name>
<gene>
    <name evidence="1" type="ORF">FHG85_10280</name>
</gene>
<evidence type="ECO:0000313" key="2">
    <source>
        <dbReference type="Proteomes" id="UP000500961"/>
    </source>
</evidence>
<proteinExistence type="predicted"/>
<sequence length="250" mass="29194">MLHSVKRNIQKLANIFGYQIAKVSNVRDKDERFKRIYERCKKFTMTPEDRMYALYKAVEYIIKANIPGDFVECGVWRGGSAMLITYTLLDLNVVDRKIYLYDTFQGMPRPTENDYRVSDKNIRAFDKWKKNQKENYNSLCYASLSVVKKNMALTKYPSNNIVFVKGKVEETIPNTMPSKIAILRLDTDWYESTKHELIHLFPLLAKNGVLIVDDYGHWAGSKKAVDEYFSNKPILFNRIDYSGRIAIKIE</sequence>
<dbReference type="GO" id="GO:0032259">
    <property type="term" value="P:methylation"/>
    <property type="evidence" value="ECO:0007669"/>
    <property type="project" value="UniProtKB-KW"/>
</dbReference>
<dbReference type="PANTHER" id="PTHR40036">
    <property type="entry name" value="MACROCIN O-METHYLTRANSFERASE"/>
    <property type="match status" value="1"/>
</dbReference>
<dbReference type="InterPro" id="IPR029063">
    <property type="entry name" value="SAM-dependent_MTases_sf"/>
</dbReference>
<dbReference type="Pfam" id="PF05711">
    <property type="entry name" value="TylF"/>
    <property type="match status" value="1"/>
</dbReference>
<keyword evidence="1" id="KW-0808">Transferase</keyword>
<organism evidence="1 2">
    <name type="scientific">Tenuifilum thalassicum</name>
    <dbReference type="NCBI Taxonomy" id="2590900"/>
    <lineage>
        <taxon>Bacteria</taxon>
        <taxon>Pseudomonadati</taxon>
        <taxon>Bacteroidota</taxon>
        <taxon>Bacteroidia</taxon>
        <taxon>Bacteroidales</taxon>
        <taxon>Tenuifilaceae</taxon>
        <taxon>Tenuifilum</taxon>
    </lineage>
</organism>
<accession>A0A7D3XN12</accession>